<evidence type="ECO:0000313" key="2">
    <source>
        <dbReference type="EMBL" id="KAJ1349321.1"/>
    </source>
</evidence>
<keyword evidence="1" id="KW-0732">Signal</keyword>
<keyword evidence="3" id="KW-1185">Reference proteome</keyword>
<proteinExistence type="predicted"/>
<reference evidence="2" key="1">
    <citation type="submission" date="2021-06" db="EMBL/GenBank/DDBJ databases">
        <title>Parelaphostrongylus tenuis whole genome reference sequence.</title>
        <authorList>
            <person name="Garwood T.J."/>
            <person name="Larsen P.A."/>
            <person name="Fountain-Jones N.M."/>
            <person name="Garbe J.R."/>
            <person name="Macchietto M.G."/>
            <person name="Kania S.A."/>
            <person name="Gerhold R.W."/>
            <person name="Richards J.E."/>
            <person name="Wolf T.M."/>
        </authorList>
    </citation>
    <scope>NUCLEOTIDE SEQUENCE</scope>
    <source>
        <strain evidence="2">MNPRO001-30</strain>
        <tissue evidence="2">Meninges</tissue>
    </source>
</reference>
<feature type="chain" id="PRO_5042292712" evidence="1">
    <location>
        <begin position="21"/>
        <end position="79"/>
    </location>
</feature>
<feature type="non-terminal residue" evidence="2">
    <location>
        <position position="1"/>
    </location>
</feature>
<evidence type="ECO:0000256" key="1">
    <source>
        <dbReference type="SAM" id="SignalP"/>
    </source>
</evidence>
<sequence length="79" mass="8885">WSPSLSWQQLLILTTLNLKGSPVFVDGDGRFQNGVAKILIELVWNPAFVRQFKYGRVGQIISGSERNSTRPALNNILEE</sequence>
<organism evidence="2 3">
    <name type="scientific">Parelaphostrongylus tenuis</name>
    <name type="common">Meningeal worm</name>
    <dbReference type="NCBI Taxonomy" id="148309"/>
    <lineage>
        <taxon>Eukaryota</taxon>
        <taxon>Metazoa</taxon>
        <taxon>Ecdysozoa</taxon>
        <taxon>Nematoda</taxon>
        <taxon>Chromadorea</taxon>
        <taxon>Rhabditida</taxon>
        <taxon>Rhabditina</taxon>
        <taxon>Rhabditomorpha</taxon>
        <taxon>Strongyloidea</taxon>
        <taxon>Metastrongylidae</taxon>
        <taxon>Parelaphostrongylus</taxon>
    </lineage>
</organism>
<protein>
    <submittedName>
        <fullName evidence="2">Uncharacterized protein</fullName>
    </submittedName>
</protein>
<comment type="caution">
    <text evidence="2">The sequence shown here is derived from an EMBL/GenBank/DDBJ whole genome shotgun (WGS) entry which is preliminary data.</text>
</comment>
<feature type="signal peptide" evidence="1">
    <location>
        <begin position="1"/>
        <end position="20"/>
    </location>
</feature>
<dbReference type="AlphaFoldDB" id="A0AAD5MKC7"/>
<dbReference type="Proteomes" id="UP001196413">
    <property type="component" value="Unassembled WGS sequence"/>
</dbReference>
<accession>A0AAD5MKC7</accession>
<gene>
    <name evidence="2" type="ORF">KIN20_004820</name>
</gene>
<evidence type="ECO:0000313" key="3">
    <source>
        <dbReference type="Proteomes" id="UP001196413"/>
    </source>
</evidence>
<dbReference type="EMBL" id="JAHQIW010000645">
    <property type="protein sequence ID" value="KAJ1349321.1"/>
    <property type="molecule type" value="Genomic_DNA"/>
</dbReference>
<name>A0AAD5MKC7_PARTN</name>
<feature type="non-terminal residue" evidence="2">
    <location>
        <position position="79"/>
    </location>
</feature>